<name>A0A4Z1EAL1_9HELO</name>
<proteinExistence type="predicted"/>
<protein>
    <submittedName>
        <fullName evidence="2">Uncharacterized protein</fullName>
    </submittedName>
</protein>
<accession>A0A4Z1EAL1</accession>
<feature type="compositionally biased region" description="Basic residues" evidence="1">
    <location>
        <begin position="62"/>
        <end position="73"/>
    </location>
</feature>
<reference evidence="2 3" key="1">
    <citation type="submission" date="2017-12" db="EMBL/GenBank/DDBJ databases">
        <title>Comparative genomics of Botrytis spp.</title>
        <authorList>
            <person name="Valero-Jimenez C.A."/>
            <person name="Tapia P."/>
            <person name="Veloso J."/>
            <person name="Silva-Moreno E."/>
            <person name="Staats M."/>
            <person name="Valdes J.H."/>
            <person name="Van Kan J.A.L."/>
        </authorList>
    </citation>
    <scope>NUCLEOTIDE SEQUENCE [LARGE SCALE GENOMIC DNA]</scope>
    <source>
        <strain evidence="2 3">Bt9001</strain>
    </source>
</reference>
<evidence type="ECO:0000313" key="2">
    <source>
        <dbReference type="EMBL" id="TGO09275.1"/>
    </source>
</evidence>
<organism evidence="2 3">
    <name type="scientific">Botrytis tulipae</name>
    <dbReference type="NCBI Taxonomy" id="87230"/>
    <lineage>
        <taxon>Eukaryota</taxon>
        <taxon>Fungi</taxon>
        <taxon>Dikarya</taxon>
        <taxon>Ascomycota</taxon>
        <taxon>Pezizomycotina</taxon>
        <taxon>Leotiomycetes</taxon>
        <taxon>Helotiales</taxon>
        <taxon>Sclerotiniaceae</taxon>
        <taxon>Botrytis</taxon>
    </lineage>
</organism>
<gene>
    <name evidence="2" type="ORF">BTUL_0173g00230</name>
</gene>
<dbReference type="AlphaFoldDB" id="A0A4Z1EAL1"/>
<evidence type="ECO:0000313" key="3">
    <source>
        <dbReference type="Proteomes" id="UP000297777"/>
    </source>
</evidence>
<dbReference type="OrthoDB" id="10449975at2759"/>
<feature type="region of interest" description="Disordered" evidence="1">
    <location>
        <begin position="62"/>
        <end position="84"/>
    </location>
</feature>
<sequence>MLTPSSSAAPQVLSHIYLGRTKPNSNPWALLGINTLSSFNLDAPRTVRFYRRVRIHIRRRNKRNLTRSTKKNIRRDVKPNLGNI</sequence>
<evidence type="ECO:0000256" key="1">
    <source>
        <dbReference type="SAM" id="MobiDB-lite"/>
    </source>
</evidence>
<comment type="caution">
    <text evidence="2">The sequence shown here is derived from an EMBL/GenBank/DDBJ whole genome shotgun (WGS) entry which is preliminary data.</text>
</comment>
<dbReference type="Proteomes" id="UP000297777">
    <property type="component" value="Unassembled WGS sequence"/>
</dbReference>
<dbReference type="EMBL" id="PQXH01000173">
    <property type="protein sequence ID" value="TGO09275.1"/>
    <property type="molecule type" value="Genomic_DNA"/>
</dbReference>
<keyword evidence="3" id="KW-1185">Reference proteome</keyword>